<name>A0A1H2DRZ9_9BACT</name>
<dbReference type="InterPro" id="IPR006190">
    <property type="entry name" value="SAF_AFP_Neu5Ac"/>
</dbReference>
<evidence type="ECO:0000313" key="3">
    <source>
        <dbReference type="Proteomes" id="UP000199608"/>
    </source>
</evidence>
<dbReference type="GO" id="GO:0047444">
    <property type="term" value="F:N-acylneuraminate-9-phosphate synthase activity"/>
    <property type="evidence" value="ECO:0007669"/>
    <property type="project" value="TreeGrafter"/>
</dbReference>
<dbReference type="InterPro" id="IPR013785">
    <property type="entry name" value="Aldolase_TIM"/>
</dbReference>
<dbReference type="SUPFAM" id="SSF51269">
    <property type="entry name" value="AFP III-like domain"/>
    <property type="match status" value="1"/>
</dbReference>
<dbReference type="Pfam" id="PF03102">
    <property type="entry name" value="NeuB"/>
    <property type="match status" value="1"/>
</dbReference>
<feature type="domain" description="AFP-like" evidence="1">
    <location>
        <begin position="285"/>
        <end position="337"/>
    </location>
</feature>
<dbReference type="InterPro" id="IPR020007">
    <property type="entry name" value="NeuB/NeuA"/>
</dbReference>
<gene>
    <name evidence="2" type="ORF">SAMN04487931_10267</name>
</gene>
<protein>
    <submittedName>
        <fullName evidence="2">N-acetylneuraminate synthase</fullName>
    </submittedName>
</protein>
<dbReference type="InterPro" id="IPR036732">
    <property type="entry name" value="AFP_Neu5c_C_sf"/>
</dbReference>
<dbReference type="SUPFAM" id="SSF51569">
    <property type="entry name" value="Aldolase"/>
    <property type="match status" value="1"/>
</dbReference>
<organism evidence="2 3">
    <name type="scientific">Desulfobacula phenolica</name>
    <dbReference type="NCBI Taxonomy" id="90732"/>
    <lineage>
        <taxon>Bacteria</taxon>
        <taxon>Pseudomonadati</taxon>
        <taxon>Thermodesulfobacteriota</taxon>
        <taxon>Desulfobacteria</taxon>
        <taxon>Desulfobacterales</taxon>
        <taxon>Desulfobacteraceae</taxon>
        <taxon>Desulfobacula</taxon>
    </lineage>
</organism>
<dbReference type="Gene3D" id="3.20.20.70">
    <property type="entry name" value="Aldolase class I"/>
    <property type="match status" value="1"/>
</dbReference>
<dbReference type="Pfam" id="PF08666">
    <property type="entry name" value="SAF"/>
    <property type="match status" value="1"/>
</dbReference>
<evidence type="ECO:0000259" key="1">
    <source>
        <dbReference type="PROSITE" id="PS50844"/>
    </source>
</evidence>
<dbReference type="PANTHER" id="PTHR42966">
    <property type="entry name" value="N-ACETYLNEURAMINATE SYNTHASE"/>
    <property type="match status" value="1"/>
</dbReference>
<dbReference type="InterPro" id="IPR051690">
    <property type="entry name" value="PseI-like"/>
</dbReference>
<dbReference type="InterPro" id="IPR013132">
    <property type="entry name" value="PseI/NeuA/B-like_N"/>
</dbReference>
<dbReference type="GO" id="GO:0016051">
    <property type="term" value="P:carbohydrate biosynthetic process"/>
    <property type="evidence" value="ECO:0007669"/>
    <property type="project" value="InterPro"/>
</dbReference>
<keyword evidence="3" id="KW-1185">Reference proteome</keyword>
<dbReference type="RefSeq" id="WP_092230208.1">
    <property type="nucleotide sequence ID" value="NZ_FNLL01000002.1"/>
</dbReference>
<dbReference type="InterPro" id="IPR057736">
    <property type="entry name" value="SAF_PseI/NeuA/NeuB"/>
</dbReference>
<dbReference type="EMBL" id="FNLL01000002">
    <property type="protein sequence ID" value="SDT85655.1"/>
    <property type="molecule type" value="Genomic_DNA"/>
</dbReference>
<dbReference type="CDD" id="cd11615">
    <property type="entry name" value="SAF_NeuB_like"/>
    <property type="match status" value="1"/>
</dbReference>
<dbReference type="AlphaFoldDB" id="A0A1H2DRZ9"/>
<dbReference type="Gene3D" id="3.90.1210.10">
    <property type="entry name" value="Antifreeze-like/N-acetylneuraminic acid synthase C-terminal domain"/>
    <property type="match status" value="1"/>
</dbReference>
<reference evidence="3" key="1">
    <citation type="submission" date="2016-10" db="EMBL/GenBank/DDBJ databases">
        <authorList>
            <person name="Varghese N."/>
            <person name="Submissions S."/>
        </authorList>
    </citation>
    <scope>NUCLEOTIDE SEQUENCE [LARGE SCALE GENOMIC DNA]</scope>
    <source>
        <strain evidence="3">DSM 3384</strain>
    </source>
</reference>
<dbReference type="NCBIfam" id="TIGR03569">
    <property type="entry name" value="NeuB_NnaB"/>
    <property type="match status" value="1"/>
</dbReference>
<sequence length="337" mass="37155">MNHDKVFIIAEAGVNHNGSLDRAREMVEIAANAGADAVKFQTFKAKTLVTKSAVKADYQKKTSAREESQFDMLKKLELSHDAHLELINTCRLKGIEFLSSPFDLETIDLLKNLKIARWKIPSGEITNLPYLRKIASFGQEIILSTGMADLEEIKAAVFVFKKAEIPLDMITVLHCNTEYPTPMQDVNLNAMQTIKDSFPGVKVGYSDHTKGIEIPIAAVAMGATMIEKHFTLDKHLPGPDHNASLLPDELTQMVRAVRNIEMALGNGIKKPSRSEKKNIPIARKSIVAACRIAAGESFTKDNLTVKRPGTGISPMKWDDVIGGEAGKNYKKDDLIDA</sequence>
<proteinExistence type="predicted"/>
<evidence type="ECO:0000313" key="2">
    <source>
        <dbReference type="EMBL" id="SDT85655.1"/>
    </source>
</evidence>
<accession>A0A1H2DRZ9</accession>
<dbReference type="PROSITE" id="PS50844">
    <property type="entry name" value="AFP_LIKE"/>
    <property type="match status" value="1"/>
</dbReference>
<dbReference type="PANTHER" id="PTHR42966:SF1">
    <property type="entry name" value="SIALIC ACID SYNTHASE"/>
    <property type="match status" value="1"/>
</dbReference>
<dbReference type="InterPro" id="IPR013974">
    <property type="entry name" value="SAF"/>
</dbReference>
<dbReference type="Proteomes" id="UP000199608">
    <property type="component" value="Unassembled WGS sequence"/>
</dbReference>